<name>Q0N401_9ABAC</name>
<feature type="compositionally biased region" description="Basic and acidic residues" evidence="1">
    <location>
        <begin position="106"/>
        <end position="117"/>
    </location>
</feature>
<dbReference type="KEGG" id="vg:5141906"/>
<evidence type="ECO:0000313" key="3">
    <source>
        <dbReference type="Proteomes" id="UP000214353"/>
    </source>
</evidence>
<evidence type="ECO:0000313" key="2">
    <source>
        <dbReference type="EMBL" id="ABF47442.1"/>
    </source>
</evidence>
<feature type="compositionally biased region" description="Acidic residues" evidence="1">
    <location>
        <begin position="118"/>
        <end position="128"/>
    </location>
</feature>
<organism evidence="2 3">
    <name type="scientific">Clanis bilineata nucleopolyhedrovirus</name>
    <dbReference type="NCBI Taxonomy" id="1307957"/>
    <lineage>
        <taxon>Viruses</taxon>
        <taxon>Viruses incertae sedis</taxon>
        <taxon>Naldaviricetes</taxon>
        <taxon>Lefavirales</taxon>
        <taxon>Baculoviridae</taxon>
        <taxon>Alphabaculovirus</taxon>
        <taxon>Alphabaculovirus clabilineatae</taxon>
    </lineage>
</organism>
<sequence>MKINYNSMFVCEEAKYIYNQNSFICFSCAQNVEDIDKFTVAVIHQMLHKPPGKTMKPANCSQCRKTIVTYSKITDCDSCYSTCSTLYSRVLQRDNAYLCNEDSDADDAHNDSDQDRDDHDDDEHMDDSPYEINELCVDKRDYLKKLLVELNTDVNYLDNLSIEEIKMLATMDQDETESYEARLIRKAAEQIVDSKETAVAAMHLMQMKSNNQ</sequence>
<protein>
    <submittedName>
        <fullName evidence="2">Ld144-like protein</fullName>
    </submittedName>
</protein>
<dbReference type="Proteomes" id="UP000214353">
    <property type="component" value="Segment"/>
</dbReference>
<dbReference type="RefSeq" id="YP_717639.1">
    <property type="nucleotide sequence ID" value="NC_008293.1"/>
</dbReference>
<accession>Q0N401</accession>
<dbReference type="GeneID" id="5141906"/>
<dbReference type="EMBL" id="DQ504428">
    <property type="protein sequence ID" value="ABF47442.1"/>
    <property type="molecule type" value="Genomic_DNA"/>
</dbReference>
<keyword evidence="3" id="KW-1185">Reference proteome</keyword>
<proteinExistence type="predicted"/>
<evidence type="ECO:0000256" key="1">
    <source>
        <dbReference type="SAM" id="MobiDB-lite"/>
    </source>
</evidence>
<feature type="region of interest" description="Disordered" evidence="1">
    <location>
        <begin position="102"/>
        <end position="128"/>
    </location>
</feature>
<reference evidence="2 3" key="1">
    <citation type="journal article" date="2009" name="BMC Genomics">
        <title>Genomic sequence, organization and characteristics of a new nucleopolyhedrovirus isolated from Clanis bilineata larva.</title>
        <authorList>
            <person name="Zhu S.Y."/>
            <person name="Yi J.P."/>
            <person name="Shen W.D."/>
            <person name="Wang L.Q."/>
            <person name="He H.G."/>
            <person name="Wang Y."/>
            <person name="Li B."/>
            <person name="Wang W.B."/>
        </authorList>
    </citation>
    <scope>NUCLEOTIDE SEQUENCE [LARGE SCALE GENOMIC DNA]</scope>
    <source>
        <strain evidence="2">DZ1</strain>
    </source>
</reference>